<dbReference type="PANTHER" id="PTHR43537:SF49">
    <property type="entry name" value="TRANSCRIPTIONAL REGULATORY PROTEIN"/>
    <property type="match status" value="1"/>
</dbReference>
<dbReference type="AlphaFoldDB" id="A0A5J5IZK8"/>
<dbReference type="InterPro" id="IPR000524">
    <property type="entry name" value="Tscrpt_reg_HTH_GntR"/>
</dbReference>
<dbReference type="RefSeq" id="WP_150448553.1">
    <property type="nucleotide sequence ID" value="NZ_VYSA01000002.1"/>
</dbReference>
<gene>
    <name evidence="5" type="ORF">F6B43_08560</name>
</gene>
<dbReference type="Proteomes" id="UP000325827">
    <property type="component" value="Unassembled WGS sequence"/>
</dbReference>
<keyword evidence="6" id="KW-1185">Reference proteome</keyword>
<dbReference type="CDD" id="cd07377">
    <property type="entry name" value="WHTH_GntR"/>
    <property type="match status" value="1"/>
</dbReference>
<proteinExistence type="predicted"/>
<evidence type="ECO:0000256" key="3">
    <source>
        <dbReference type="ARBA" id="ARBA00023163"/>
    </source>
</evidence>
<evidence type="ECO:0000256" key="1">
    <source>
        <dbReference type="ARBA" id="ARBA00023015"/>
    </source>
</evidence>
<dbReference type="GO" id="GO:0003677">
    <property type="term" value="F:DNA binding"/>
    <property type="evidence" value="ECO:0007669"/>
    <property type="project" value="UniProtKB-KW"/>
</dbReference>
<keyword evidence="1" id="KW-0805">Transcription regulation</keyword>
<comment type="caution">
    <text evidence="5">The sequence shown here is derived from an EMBL/GenBank/DDBJ whole genome shotgun (WGS) entry which is preliminary data.</text>
</comment>
<evidence type="ECO:0000256" key="2">
    <source>
        <dbReference type="ARBA" id="ARBA00023125"/>
    </source>
</evidence>
<dbReference type="InterPro" id="IPR036388">
    <property type="entry name" value="WH-like_DNA-bd_sf"/>
</dbReference>
<organism evidence="5 6">
    <name type="scientific">Microbacterium rhizomatis</name>
    <dbReference type="NCBI Taxonomy" id="1631477"/>
    <lineage>
        <taxon>Bacteria</taxon>
        <taxon>Bacillati</taxon>
        <taxon>Actinomycetota</taxon>
        <taxon>Actinomycetes</taxon>
        <taxon>Micrococcales</taxon>
        <taxon>Microbacteriaceae</taxon>
        <taxon>Microbacterium</taxon>
    </lineage>
</organism>
<dbReference type="InterPro" id="IPR036390">
    <property type="entry name" value="WH_DNA-bd_sf"/>
</dbReference>
<protein>
    <submittedName>
        <fullName evidence="5">GntR family transcriptional regulator</fullName>
    </submittedName>
</protein>
<dbReference type="Gene3D" id="1.10.10.10">
    <property type="entry name" value="Winged helix-like DNA-binding domain superfamily/Winged helix DNA-binding domain"/>
    <property type="match status" value="1"/>
</dbReference>
<dbReference type="GO" id="GO:0003700">
    <property type="term" value="F:DNA-binding transcription factor activity"/>
    <property type="evidence" value="ECO:0007669"/>
    <property type="project" value="InterPro"/>
</dbReference>
<dbReference type="SUPFAM" id="SSF46785">
    <property type="entry name" value="Winged helix' DNA-binding domain"/>
    <property type="match status" value="1"/>
</dbReference>
<dbReference type="OrthoDB" id="8680240at2"/>
<evidence type="ECO:0000313" key="6">
    <source>
        <dbReference type="Proteomes" id="UP000325827"/>
    </source>
</evidence>
<dbReference type="EMBL" id="VYSA01000002">
    <property type="protein sequence ID" value="KAA9107517.1"/>
    <property type="molecule type" value="Genomic_DNA"/>
</dbReference>
<dbReference type="PANTHER" id="PTHR43537">
    <property type="entry name" value="TRANSCRIPTIONAL REGULATOR, GNTR FAMILY"/>
    <property type="match status" value="1"/>
</dbReference>
<keyword evidence="3" id="KW-0804">Transcription</keyword>
<evidence type="ECO:0000313" key="5">
    <source>
        <dbReference type="EMBL" id="KAA9107517.1"/>
    </source>
</evidence>
<sequence>MNASNGTFASTITGPRPTVGDAIYDMLMEAVFDGRLAPGERINDISLANELGVSRTPVREALQKLRSVGIVESEPNRFTRIAAVTPEQVRDRLVVWTALMEPLIREVVGDISKSILRGMGQQHKKFAQAVSNLQGIEPDDAHLESRMREAREIAEANFKFFTAITPLSANKELVRALETEQHVIRLGSLSLPNWIDLAALSLIQESFLSGATDGDGDVMSGSIRRLSLLAIPGTDAQQG</sequence>
<name>A0A5J5IZK8_9MICO</name>
<dbReference type="Pfam" id="PF00392">
    <property type="entry name" value="GntR"/>
    <property type="match status" value="1"/>
</dbReference>
<dbReference type="SMART" id="SM00345">
    <property type="entry name" value="HTH_GNTR"/>
    <property type="match status" value="1"/>
</dbReference>
<evidence type="ECO:0000259" key="4">
    <source>
        <dbReference type="PROSITE" id="PS50949"/>
    </source>
</evidence>
<feature type="domain" description="HTH gntR-type" evidence="4">
    <location>
        <begin position="17"/>
        <end position="84"/>
    </location>
</feature>
<reference evidence="6" key="1">
    <citation type="submission" date="2019-09" db="EMBL/GenBank/DDBJ databases">
        <title>Mumia zhuanghuii sp. nov. isolated from the intestinal contents of plateau pika (Ochotona curzoniae) in the Qinghai-Tibet plateau of China.</title>
        <authorList>
            <person name="Tian Z."/>
        </authorList>
    </citation>
    <scope>NUCLEOTIDE SEQUENCE [LARGE SCALE GENOMIC DNA]</scope>
    <source>
        <strain evidence="6">JCM 30598</strain>
    </source>
</reference>
<keyword evidence="2" id="KW-0238">DNA-binding</keyword>
<dbReference type="PROSITE" id="PS50949">
    <property type="entry name" value="HTH_GNTR"/>
    <property type="match status" value="1"/>
</dbReference>
<accession>A0A5J5IZK8</accession>